<reference evidence="1 2" key="1">
    <citation type="submission" date="2019-03" db="EMBL/GenBank/DDBJ databases">
        <authorList>
            <consortium name="Pathogen Informatics"/>
        </authorList>
    </citation>
    <scope>NUCLEOTIDE SEQUENCE [LARGE SCALE GENOMIC DNA]</scope>
    <source>
        <strain evidence="1 2">NCTC13038</strain>
    </source>
</reference>
<organism evidence="1 2">
    <name type="scientific">Raoultella terrigena</name>
    <name type="common">Klebsiella terrigena</name>
    <dbReference type="NCBI Taxonomy" id="577"/>
    <lineage>
        <taxon>Bacteria</taxon>
        <taxon>Pseudomonadati</taxon>
        <taxon>Pseudomonadota</taxon>
        <taxon>Gammaproteobacteria</taxon>
        <taxon>Enterobacterales</taxon>
        <taxon>Enterobacteriaceae</taxon>
        <taxon>Klebsiella/Raoultella group</taxon>
        <taxon>Raoultella</taxon>
    </lineage>
</organism>
<dbReference type="EMBL" id="CAADJG010000002">
    <property type="protein sequence ID" value="VFS70358.1"/>
    <property type="molecule type" value="Genomic_DNA"/>
</dbReference>
<dbReference type="Proteomes" id="UP000332594">
    <property type="component" value="Unassembled WGS sequence"/>
</dbReference>
<gene>
    <name evidence="1" type="ORF">NCTC13038_02058</name>
</gene>
<proteinExistence type="predicted"/>
<dbReference type="AlphaFoldDB" id="A0A485BFI2"/>
<evidence type="ECO:0000313" key="1">
    <source>
        <dbReference type="EMBL" id="VFS70358.1"/>
    </source>
</evidence>
<evidence type="ECO:0000313" key="2">
    <source>
        <dbReference type="Proteomes" id="UP000332594"/>
    </source>
</evidence>
<sequence length="41" mass="4506">MPARFLLMAWRGRDGEPSGFPAKGNQLGTGDTQIVCRIEDN</sequence>
<protein>
    <submittedName>
        <fullName evidence="1">Uncharacterized protein</fullName>
    </submittedName>
</protein>
<accession>A0A485BFI2</accession>
<name>A0A485BFI2_RAOTE</name>